<dbReference type="RefSeq" id="WP_078698392.1">
    <property type="nucleotide sequence ID" value="NZ_LT796768.1"/>
</dbReference>
<feature type="domain" description="DUF6924" evidence="1">
    <location>
        <begin position="9"/>
        <end position="138"/>
    </location>
</feature>
<keyword evidence="3" id="KW-1185">Reference proteome</keyword>
<dbReference type="Pfam" id="PF21962">
    <property type="entry name" value="DUF6924"/>
    <property type="match status" value="1"/>
</dbReference>
<name>A0A1T4YN85_9ACTN</name>
<organism evidence="2 3">
    <name type="scientific">Aeromicrobium choanae</name>
    <dbReference type="NCBI Taxonomy" id="1736691"/>
    <lineage>
        <taxon>Bacteria</taxon>
        <taxon>Bacillati</taxon>
        <taxon>Actinomycetota</taxon>
        <taxon>Actinomycetes</taxon>
        <taxon>Propionibacteriales</taxon>
        <taxon>Nocardioidaceae</taxon>
        <taxon>Aeromicrobium</taxon>
    </lineage>
</organism>
<evidence type="ECO:0000313" key="3">
    <source>
        <dbReference type="Proteomes" id="UP000191040"/>
    </source>
</evidence>
<evidence type="ECO:0000313" key="2">
    <source>
        <dbReference type="EMBL" id="SKB03180.1"/>
    </source>
</evidence>
<protein>
    <recommendedName>
        <fullName evidence="1">DUF6924 domain-containing protein</fullName>
    </recommendedName>
</protein>
<dbReference type="Proteomes" id="UP000191040">
    <property type="component" value="Chromosome I"/>
</dbReference>
<reference evidence="3" key="1">
    <citation type="submission" date="2017-02" db="EMBL/GenBank/DDBJ databases">
        <authorList>
            <person name="Varghese N."/>
            <person name="Submissions S."/>
        </authorList>
    </citation>
    <scope>NUCLEOTIDE SEQUENCE [LARGE SCALE GENOMIC DNA]</scope>
    <source>
        <strain evidence="3">9H-4</strain>
    </source>
</reference>
<dbReference type="EMBL" id="LT796768">
    <property type="protein sequence ID" value="SKB03180.1"/>
    <property type="molecule type" value="Genomic_DNA"/>
</dbReference>
<proteinExistence type="predicted"/>
<accession>A0A1T4YN85</accession>
<dbReference type="OrthoDB" id="7854965at2"/>
<dbReference type="InterPro" id="IPR053832">
    <property type="entry name" value="DUF6924"/>
</dbReference>
<evidence type="ECO:0000259" key="1">
    <source>
        <dbReference type="Pfam" id="PF21962"/>
    </source>
</evidence>
<dbReference type="AlphaFoldDB" id="A0A1T4YN85"/>
<sequence length="139" mass="15236">MFEFPEGATPLVRTWFGDHAAWQAVLAEVVTRAQERDEFAYVETVDDPTLATLSLAELAALHPSPTGLSLVIVADQHAMTESGLPLLLLRADGTVPPEQMRVEAEHVAIVEINVAQLANLDWEDFAGRVDPDGVFRGFR</sequence>
<gene>
    <name evidence="2" type="ORF">SAMN06295964_0173</name>
</gene>